<evidence type="ECO:0000313" key="2">
    <source>
        <dbReference type="Proteomes" id="UP000645610"/>
    </source>
</evidence>
<dbReference type="EMBL" id="JADQDP010000001">
    <property type="protein sequence ID" value="MBF9140778.1"/>
    <property type="molecule type" value="Genomic_DNA"/>
</dbReference>
<gene>
    <name evidence="1" type="ORF">I2I01_03980</name>
</gene>
<keyword evidence="1" id="KW-0121">Carboxypeptidase</keyword>
<comment type="caution">
    <text evidence="1">The sequence shown here is derived from an EMBL/GenBank/DDBJ whole genome shotgun (WGS) entry which is preliminary data.</text>
</comment>
<protein>
    <submittedName>
        <fullName evidence="1">Carboxypeptidase regulatory-like domain-containing protein</fullName>
    </submittedName>
</protein>
<sequence length="251" mass="26299">MNNKLYLMALCATLAGGSCTKKSADTPVPAPTPVVTGPAIIGSIQPADAVRAVTLSDKNTHQAITYAAVDAQGAYRFDAVPAGAYELLYQRNNNYIPPRQQTATVVAGQTTVIPLLTAARSTASFTADGVPFAPGYVDVNIGSQTFSLVLSEKQISPTFSLYLTMPYSVTVGTYPLNAAQTYAVFANANNETFDSRLNPATVPSGGTLTITAVENTAPFPRSISGTYSFTATSRATGVSKSFSGTFSNAYF</sequence>
<keyword evidence="2" id="KW-1185">Reference proteome</keyword>
<dbReference type="PROSITE" id="PS51257">
    <property type="entry name" value="PROKAR_LIPOPROTEIN"/>
    <property type="match status" value="1"/>
</dbReference>
<evidence type="ECO:0000313" key="1">
    <source>
        <dbReference type="EMBL" id="MBF9140778.1"/>
    </source>
</evidence>
<dbReference type="InterPro" id="IPR013784">
    <property type="entry name" value="Carb-bd-like_fold"/>
</dbReference>
<dbReference type="SUPFAM" id="SSF49452">
    <property type="entry name" value="Starch-binding domain-like"/>
    <property type="match status" value="1"/>
</dbReference>
<keyword evidence="1" id="KW-0378">Hydrolase</keyword>
<organism evidence="1 2">
    <name type="scientific">Hymenobacter properus</name>
    <dbReference type="NCBI Taxonomy" id="2791026"/>
    <lineage>
        <taxon>Bacteria</taxon>
        <taxon>Pseudomonadati</taxon>
        <taxon>Bacteroidota</taxon>
        <taxon>Cytophagia</taxon>
        <taxon>Cytophagales</taxon>
        <taxon>Hymenobacteraceae</taxon>
        <taxon>Hymenobacter</taxon>
    </lineage>
</organism>
<reference evidence="1 2" key="1">
    <citation type="submission" date="2020-11" db="EMBL/GenBank/DDBJ databases">
        <authorList>
            <person name="Kim M.K."/>
        </authorList>
    </citation>
    <scope>NUCLEOTIDE SEQUENCE [LARGE SCALE GENOMIC DNA]</scope>
    <source>
        <strain evidence="1 2">BT439</strain>
    </source>
</reference>
<name>A0A931BIG0_9BACT</name>
<dbReference type="Proteomes" id="UP000645610">
    <property type="component" value="Unassembled WGS sequence"/>
</dbReference>
<dbReference type="GO" id="GO:0030246">
    <property type="term" value="F:carbohydrate binding"/>
    <property type="evidence" value="ECO:0007669"/>
    <property type="project" value="InterPro"/>
</dbReference>
<dbReference type="Pfam" id="PF19765">
    <property type="entry name" value="DUF6252"/>
    <property type="match status" value="1"/>
</dbReference>
<keyword evidence="1" id="KW-0645">Protease</keyword>
<accession>A0A931BIG0</accession>
<dbReference type="AlphaFoldDB" id="A0A931BIG0"/>
<dbReference type="RefSeq" id="WP_196285116.1">
    <property type="nucleotide sequence ID" value="NZ_JADQDP010000001.1"/>
</dbReference>
<dbReference type="GO" id="GO:0004180">
    <property type="term" value="F:carboxypeptidase activity"/>
    <property type="evidence" value="ECO:0007669"/>
    <property type="project" value="UniProtKB-KW"/>
</dbReference>
<proteinExistence type="predicted"/>
<dbReference type="InterPro" id="IPR046219">
    <property type="entry name" value="DUF6252"/>
</dbReference>
<dbReference type="Gene3D" id="2.60.40.1120">
    <property type="entry name" value="Carboxypeptidase-like, regulatory domain"/>
    <property type="match status" value="1"/>
</dbReference>